<dbReference type="FunFam" id="1.10.10.2830:FF:000001">
    <property type="entry name" value="Chromosome partitioning protein ParB"/>
    <property type="match status" value="1"/>
</dbReference>
<evidence type="ECO:0000256" key="1">
    <source>
        <dbReference type="ARBA" id="ARBA00006295"/>
    </source>
</evidence>
<dbReference type="Pfam" id="PF17762">
    <property type="entry name" value="HTH_ParB"/>
    <property type="match status" value="1"/>
</dbReference>
<name>A0A381NVQ7_9ZZZZ</name>
<evidence type="ECO:0000313" key="5">
    <source>
        <dbReference type="EMBL" id="SUZ57978.1"/>
    </source>
</evidence>
<dbReference type="SMART" id="SM00470">
    <property type="entry name" value="ParB"/>
    <property type="match status" value="1"/>
</dbReference>
<reference evidence="5" key="1">
    <citation type="submission" date="2018-05" db="EMBL/GenBank/DDBJ databases">
        <authorList>
            <person name="Lanie J.A."/>
            <person name="Ng W.-L."/>
            <person name="Kazmierczak K.M."/>
            <person name="Andrzejewski T.M."/>
            <person name="Davidsen T.M."/>
            <person name="Wayne K.J."/>
            <person name="Tettelin H."/>
            <person name="Glass J.I."/>
            <person name="Rusch D."/>
            <person name="Podicherti R."/>
            <person name="Tsui H.-C.T."/>
            <person name="Winkler M.E."/>
        </authorList>
    </citation>
    <scope>NUCLEOTIDE SEQUENCE</scope>
</reference>
<dbReference type="GO" id="GO:0005694">
    <property type="term" value="C:chromosome"/>
    <property type="evidence" value="ECO:0007669"/>
    <property type="project" value="TreeGrafter"/>
</dbReference>
<feature type="domain" description="ParB-like N-terminal" evidence="4">
    <location>
        <begin position="2"/>
        <end position="92"/>
    </location>
</feature>
<feature type="non-terminal residue" evidence="5">
    <location>
        <position position="1"/>
    </location>
</feature>
<dbReference type="Pfam" id="PF23552">
    <property type="entry name" value="ParB_C"/>
    <property type="match status" value="1"/>
</dbReference>
<evidence type="ECO:0000256" key="3">
    <source>
        <dbReference type="ARBA" id="ARBA00023125"/>
    </source>
</evidence>
<dbReference type="PANTHER" id="PTHR33375">
    <property type="entry name" value="CHROMOSOME-PARTITIONING PROTEIN PARB-RELATED"/>
    <property type="match status" value="1"/>
</dbReference>
<comment type="similarity">
    <text evidence="1">Belongs to the ParB family.</text>
</comment>
<dbReference type="PANTHER" id="PTHR33375:SF1">
    <property type="entry name" value="CHROMOSOME-PARTITIONING PROTEIN PARB-RELATED"/>
    <property type="match status" value="1"/>
</dbReference>
<dbReference type="NCBIfam" id="TIGR00180">
    <property type="entry name" value="parB_part"/>
    <property type="match status" value="1"/>
</dbReference>
<evidence type="ECO:0000256" key="2">
    <source>
        <dbReference type="ARBA" id="ARBA00022829"/>
    </source>
</evidence>
<dbReference type="FunFam" id="3.90.1530.30:FF:000001">
    <property type="entry name" value="Chromosome partitioning protein ParB"/>
    <property type="match status" value="1"/>
</dbReference>
<dbReference type="SUPFAM" id="SSF109709">
    <property type="entry name" value="KorB DNA-binding domain-like"/>
    <property type="match status" value="1"/>
</dbReference>
<gene>
    <name evidence="5" type="ORF">METZ01_LOCUS10832</name>
</gene>
<dbReference type="Gene3D" id="3.90.1530.30">
    <property type="match status" value="1"/>
</dbReference>
<dbReference type="GO" id="GO:0003677">
    <property type="term" value="F:DNA binding"/>
    <property type="evidence" value="ECO:0007669"/>
    <property type="project" value="UniProtKB-KW"/>
</dbReference>
<dbReference type="Pfam" id="PF02195">
    <property type="entry name" value="ParB_N"/>
    <property type="match status" value="1"/>
</dbReference>
<keyword evidence="2" id="KW-0159">Chromosome partition</keyword>
<dbReference type="InterPro" id="IPR003115">
    <property type="entry name" value="ParB_N"/>
</dbReference>
<dbReference type="EMBL" id="UINC01000590">
    <property type="protein sequence ID" value="SUZ57978.1"/>
    <property type="molecule type" value="Genomic_DNA"/>
</dbReference>
<protein>
    <recommendedName>
        <fullName evidence="4">ParB-like N-terminal domain-containing protein</fullName>
    </recommendedName>
</protein>
<dbReference type="GO" id="GO:0007059">
    <property type="term" value="P:chromosome segregation"/>
    <property type="evidence" value="ECO:0007669"/>
    <property type="project" value="UniProtKB-KW"/>
</dbReference>
<dbReference type="InterPro" id="IPR036086">
    <property type="entry name" value="ParB/Sulfiredoxin_sf"/>
</dbReference>
<accession>A0A381NVQ7</accession>
<dbReference type="GO" id="GO:0045881">
    <property type="term" value="P:positive regulation of sporulation resulting in formation of a cellular spore"/>
    <property type="evidence" value="ECO:0007669"/>
    <property type="project" value="TreeGrafter"/>
</dbReference>
<dbReference type="InterPro" id="IPR050336">
    <property type="entry name" value="Chromosome_partition/occlusion"/>
</dbReference>
<dbReference type="SUPFAM" id="SSF110849">
    <property type="entry name" value="ParB/Sulfiredoxin"/>
    <property type="match status" value="1"/>
</dbReference>
<dbReference type="CDD" id="cd16393">
    <property type="entry name" value="SPO0J_N"/>
    <property type="match status" value="1"/>
</dbReference>
<sequence>VSYINLSDIKPNPDQPRRDFNNNSLDELSKSIKEKGVITPITIRESNKGYEIIAGERRWRAAKKAKLKSIPAYILNIGDEAEMMEVALIENIQREDLNPIEEAEGYAVLNSKYSLSHDGIAKTIGKKRTTISNALRLLKLPPEIRKSIRSGEITAGHGRAILQKKSISAMKNLWKKIVNESLSVRSAESLVKPKAKKKKIKSVVVPSAPIKAIENQLIEIFGTKVKLKPAQIGGSIEIIYFSDDDLERIIDLLQSL</sequence>
<dbReference type="InterPro" id="IPR057240">
    <property type="entry name" value="ParB_dimer_C"/>
</dbReference>
<organism evidence="5">
    <name type="scientific">marine metagenome</name>
    <dbReference type="NCBI Taxonomy" id="408172"/>
    <lineage>
        <taxon>unclassified sequences</taxon>
        <taxon>metagenomes</taxon>
        <taxon>ecological metagenomes</taxon>
    </lineage>
</organism>
<dbReference type="InterPro" id="IPR004437">
    <property type="entry name" value="ParB/RepB/Spo0J"/>
</dbReference>
<keyword evidence="3" id="KW-0238">DNA-binding</keyword>
<proteinExistence type="inferred from homology"/>
<evidence type="ECO:0000259" key="4">
    <source>
        <dbReference type="SMART" id="SM00470"/>
    </source>
</evidence>
<dbReference type="AlphaFoldDB" id="A0A381NVQ7"/>
<dbReference type="Gene3D" id="1.10.10.2830">
    <property type="match status" value="1"/>
</dbReference>
<dbReference type="InterPro" id="IPR041468">
    <property type="entry name" value="HTH_ParB/Spo0J"/>
</dbReference>